<dbReference type="PRINTS" id="PR00385">
    <property type="entry name" value="P450"/>
</dbReference>
<sequence>MGPLRRPLAKPPPNLLPGALILSSTTDAFSHPHDEVRTLIRQLFRLSPENLKPTVDMKSAFFELTFNVMMRMIAGKRYYGENVTDLGEARRFQAIINDSRSGTGVNLVDFLPIVRWLGFNGTEKRLMALQEKRDKFMQELIQGHRKISSDAAASSGEKKRTIIEILLSLHQTEPDYYTDESIRNLMLAGTDTSAGTMEWAMSLLLNNPQVLKKAQTEIDDRVGRDRLIDESDLLELSYLHCIINETLRIQPAAPLLIPHESSQDCTVAGYHIPRGTMLLVNLWAIQNDPNIWEDPRKFKPERFEGLEGTRDGFKLMPFGSGRRGCPGESLAMRVVGLALGSLIQCFDWERVGVEMVDMTEGTGPGLAKCRQRPTMVNLLSQI</sequence>
<dbReference type="InterPro" id="IPR017972">
    <property type="entry name" value="Cyt_P450_CS"/>
</dbReference>
<evidence type="ECO:0000256" key="5">
    <source>
        <dbReference type="ARBA" id="ARBA00023033"/>
    </source>
</evidence>
<evidence type="ECO:0000256" key="3">
    <source>
        <dbReference type="ARBA" id="ARBA00023002"/>
    </source>
</evidence>
<accession>A0A5J5AVS4</accession>
<feature type="binding site" description="axial binding residue" evidence="6">
    <location>
        <position position="325"/>
    </location>
    <ligand>
        <name>heme</name>
        <dbReference type="ChEBI" id="CHEBI:30413"/>
    </ligand>
    <ligandPart>
        <name>Fe</name>
        <dbReference type="ChEBI" id="CHEBI:18248"/>
    </ligandPart>
</feature>
<dbReference type="PRINTS" id="PR00463">
    <property type="entry name" value="EP450I"/>
</dbReference>
<comment type="cofactor">
    <cofactor evidence="6">
        <name>heme</name>
        <dbReference type="ChEBI" id="CHEBI:30413"/>
    </cofactor>
</comment>
<dbReference type="GO" id="GO:0020037">
    <property type="term" value="F:heme binding"/>
    <property type="evidence" value="ECO:0007669"/>
    <property type="project" value="InterPro"/>
</dbReference>
<comment type="similarity">
    <text evidence="7">Belongs to the cytochrome P450 family.</text>
</comment>
<dbReference type="PANTHER" id="PTHR47947">
    <property type="entry name" value="CYTOCHROME P450 82C3-RELATED"/>
    <property type="match status" value="1"/>
</dbReference>
<keyword evidence="9" id="KW-1185">Reference proteome</keyword>
<evidence type="ECO:0008006" key="10">
    <source>
        <dbReference type="Google" id="ProtNLM"/>
    </source>
</evidence>
<dbReference type="GO" id="GO:0004497">
    <property type="term" value="F:monooxygenase activity"/>
    <property type="evidence" value="ECO:0007669"/>
    <property type="project" value="UniProtKB-KW"/>
</dbReference>
<keyword evidence="3 7" id="KW-0560">Oxidoreductase</keyword>
<dbReference type="InterPro" id="IPR050651">
    <property type="entry name" value="Plant_Cytochrome_P450_Monoox"/>
</dbReference>
<dbReference type="OrthoDB" id="2789670at2759"/>
<name>A0A5J5AVS4_9ASTE</name>
<evidence type="ECO:0000313" key="9">
    <source>
        <dbReference type="Proteomes" id="UP000325577"/>
    </source>
</evidence>
<dbReference type="EMBL" id="CM018041">
    <property type="protein sequence ID" value="KAA8533577.1"/>
    <property type="molecule type" value="Genomic_DNA"/>
</dbReference>
<reference evidence="8 9" key="1">
    <citation type="submission" date="2019-09" db="EMBL/GenBank/DDBJ databases">
        <title>A chromosome-level genome assembly of the Chinese tupelo Nyssa sinensis.</title>
        <authorList>
            <person name="Yang X."/>
            <person name="Kang M."/>
            <person name="Yang Y."/>
            <person name="Xiong H."/>
            <person name="Wang M."/>
            <person name="Zhang Z."/>
            <person name="Wang Z."/>
            <person name="Wu H."/>
            <person name="Ma T."/>
            <person name="Liu J."/>
            <person name="Xi Z."/>
        </authorList>
    </citation>
    <scope>NUCLEOTIDE SEQUENCE [LARGE SCALE GENOMIC DNA]</scope>
    <source>
        <strain evidence="8">J267</strain>
        <tissue evidence="8">Leaf</tissue>
    </source>
</reference>
<evidence type="ECO:0000256" key="1">
    <source>
        <dbReference type="ARBA" id="ARBA00022617"/>
    </source>
</evidence>
<dbReference type="Pfam" id="PF00067">
    <property type="entry name" value="p450"/>
    <property type="match status" value="1"/>
</dbReference>
<evidence type="ECO:0000256" key="6">
    <source>
        <dbReference type="PIRSR" id="PIRSR602401-1"/>
    </source>
</evidence>
<proteinExistence type="inferred from homology"/>
<dbReference type="PROSITE" id="PS00086">
    <property type="entry name" value="CYTOCHROME_P450"/>
    <property type="match status" value="1"/>
</dbReference>
<dbReference type="Gene3D" id="1.10.630.10">
    <property type="entry name" value="Cytochrome P450"/>
    <property type="match status" value="1"/>
</dbReference>
<dbReference type="InterPro" id="IPR036396">
    <property type="entry name" value="Cyt_P450_sf"/>
</dbReference>
<dbReference type="SUPFAM" id="SSF48264">
    <property type="entry name" value="Cytochrome P450"/>
    <property type="match status" value="1"/>
</dbReference>
<dbReference type="InterPro" id="IPR002401">
    <property type="entry name" value="Cyt_P450_E_grp-I"/>
</dbReference>
<dbReference type="FunFam" id="1.10.630.10:FF:000257">
    <property type="entry name" value="Os02g0503850 protein"/>
    <property type="match status" value="1"/>
</dbReference>
<gene>
    <name evidence="8" type="ORF">F0562_030989</name>
</gene>
<dbReference type="AlphaFoldDB" id="A0A5J5AVS4"/>
<evidence type="ECO:0000313" key="8">
    <source>
        <dbReference type="EMBL" id="KAA8533577.1"/>
    </source>
</evidence>
<keyword evidence="1 6" id="KW-0349">Heme</keyword>
<keyword evidence="4 6" id="KW-0408">Iron</keyword>
<evidence type="ECO:0000256" key="2">
    <source>
        <dbReference type="ARBA" id="ARBA00022723"/>
    </source>
</evidence>
<dbReference type="InterPro" id="IPR001128">
    <property type="entry name" value="Cyt_P450"/>
</dbReference>
<dbReference type="GO" id="GO:0005506">
    <property type="term" value="F:iron ion binding"/>
    <property type="evidence" value="ECO:0007669"/>
    <property type="project" value="InterPro"/>
</dbReference>
<organism evidence="8 9">
    <name type="scientific">Nyssa sinensis</name>
    <dbReference type="NCBI Taxonomy" id="561372"/>
    <lineage>
        <taxon>Eukaryota</taxon>
        <taxon>Viridiplantae</taxon>
        <taxon>Streptophyta</taxon>
        <taxon>Embryophyta</taxon>
        <taxon>Tracheophyta</taxon>
        <taxon>Spermatophyta</taxon>
        <taxon>Magnoliopsida</taxon>
        <taxon>eudicotyledons</taxon>
        <taxon>Gunneridae</taxon>
        <taxon>Pentapetalae</taxon>
        <taxon>asterids</taxon>
        <taxon>Cornales</taxon>
        <taxon>Nyssaceae</taxon>
        <taxon>Nyssa</taxon>
    </lineage>
</organism>
<protein>
    <recommendedName>
        <fullName evidence="10">Cytochrome P450</fullName>
    </recommendedName>
</protein>
<keyword evidence="2 6" id="KW-0479">Metal-binding</keyword>
<dbReference type="Proteomes" id="UP000325577">
    <property type="component" value="Linkage Group LG18"/>
</dbReference>
<keyword evidence="5 7" id="KW-0503">Monooxygenase</keyword>
<dbReference type="GO" id="GO:0016705">
    <property type="term" value="F:oxidoreductase activity, acting on paired donors, with incorporation or reduction of molecular oxygen"/>
    <property type="evidence" value="ECO:0007669"/>
    <property type="project" value="InterPro"/>
</dbReference>
<evidence type="ECO:0000256" key="4">
    <source>
        <dbReference type="ARBA" id="ARBA00023004"/>
    </source>
</evidence>
<dbReference type="PANTHER" id="PTHR47947:SF24">
    <property type="entry name" value="ISOFLAVONE 2'-HYDROXYLASE-LIKE"/>
    <property type="match status" value="1"/>
</dbReference>
<evidence type="ECO:0000256" key="7">
    <source>
        <dbReference type="RuleBase" id="RU000461"/>
    </source>
</evidence>